<evidence type="ECO:0000256" key="1">
    <source>
        <dbReference type="SAM" id="MobiDB-lite"/>
    </source>
</evidence>
<gene>
    <name evidence="2" type="ORF">TL16_g03852</name>
</gene>
<dbReference type="AlphaFoldDB" id="A0A9W7A4I6"/>
<organism evidence="2 3">
    <name type="scientific">Triparma laevis f. inornata</name>
    <dbReference type="NCBI Taxonomy" id="1714386"/>
    <lineage>
        <taxon>Eukaryota</taxon>
        <taxon>Sar</taxon>
        <taxon>Stramenopiles</taxon>
        <taxon>Ochrophyta</taxon>
        <taxon>Bolidophyceae</taxon>
        <taxon>Parmales</taxon>
        <taxon>Triparmaceae</taxon>
        <taxon>Triparma</taxon>
    </lineage>
</organism>
<name>A0A9W7A4I6_9STRA</name>
<dbReference type="Proteomes" id="UP001162640">
    <property type="component" value="Unassembled WGS sequence"/>
</dbReference>
<sequence length="333" mass="37183">MPKKSTKPTAPSIPTHCYNVSDALPLDLLKETFTEEDSYGILLIRPPKAQKRKRTTPQPPPSEKWKLLKSYYNDVLLKSADADTVTVENAKNGDTPDIFQSKKGYTSFILQKTSPSTLSTHLHTPLHLDIPGSTPALWSFLGKGSNIGRPLHTDAVTSTFTYHFQYLGTKIWTLKPTKTVAQKLNIKEEEFQVEVKEGEFIFVDTRVWLHCTKMEGDSVSFATDVYFGEDGGEEGEVTKNTNVDSIFATDDVGEGTVVFTEEDMPDGEMCFVKENANCEVVELEGGGQAVVTLRDVKVGEFFTILEDDDDDDEEESEGEGDWGEIEEEEEDED</sequence>
<protein>
    <submittedName>
        <fullName evidence="2">Uncharacterized protein</fullName>
    </submittedName>
</protein>
<dbReference type="EMBL" id="BLQM01000103">
    <property type="protein sequence ID" value="GMH63961.1"/>
    <property type="molecule type" value="Genomic_DNA"/>
</dbReference>
<feature type="compositionally biased region" description="Acidic residues" evidence="1">
    <location>
        <begin position="305"/>
        <end position="333"/>
    </location>
</feature>
<comment type="caution">
    <text evidence="2">The sequence shown here is derived from an EMBL/GenBank/DDBJ whole genome shotgun (WGS) entry which is preliminary data.</text>
</comment>
<proteinExistence type="predicted"/>
<feature type="region of interest" description="Disordered" evidence="1">
    <location>
        <begin position="304"/>
        <end position="333"/>
    </location>
</feature>
<dbReference type="SUPFAM" id="SSF51197">
    <property type="entry name" value="Clavaminate synthase-like"/>
    <property type="match status" value="1"/>
</dbReference>
<accession>A0A9W7A4I6</accession>
<evidence type="ECO:0000313" key="3">
    <source>
        <dbReference type="Proteomes" id="UP001162640"/>
    </source>
</evidence>
<reference evidence="3" key="1">
    <citation type="journal article" date="2023" name="Commun. Biol.">
        <title>Genome analysis of Parmales, the sister group of diatoms, reveals the evolutionary specialization of diatoms from phago-mixotrophs to photoautotrophs.</title>
        <authorList>
            <person name="Ban H."/>
            <person name="Sato S."/>
            <person name="Yoshikawa S."/>
            <person name="Yamada K."/>
            <person name="Nakamura Y."/>
            <person name="Ichinomiya M."/>
            <person name="Sato N."/>
            <person name="Blanc-Mathieu R."/>
            <person name="Endo H."/>
            <person name="Kuwata A."/>
            <person name="Ogata H."/>
        </authorList>
    </citation>
    <scope>NUCLEOTIDE SEQUENCE [LARGE SCALE GENOMIC DNA]</scope>
</reference>
<evidence type="ECO:0000313" key="2">
    <source>
        <dbReference type="EMBL" id="GMH63961.1"/>
    </source>
</evidence>